<evidence type="ECO:0000313" key="1">
    <source>
        <dbReference type="EMBL" id="CRX38983.1"/>
    </source>
</evidence>
<protein>
    <submittedName>
        <fullName evidence="1">Conserved putative secreted protein</fullName>
    </submittedName>
</protein>
<reference evidence="2" key="1">
    <citation type="submission" date="2015-06" db="EMBL/GenBank/DDBJ databases">
        <authorList>
            <person name="Bertelli C."/>
        </authorList>
    </citation>
    <scope>NUCLEOTIDE SEQUENCE [LARGE SCALE GENOMIC DNA]</scope>
    <source>
        <strain evidence="2">CRIB-30</strain>
    </source>
</reference>
<proteinExistence type="predicted"/>
<dbReference type="AlphaFoldDB" id="A0A0H5DRX1"/>
<dbReference type="RefSeq" id="WP_098038844.1">
    <property type="nucleotide sequence ID" value="NZ_CWGJ01000025.1"/>
</dbReference>
<keyword evidence="2" id="KW-1185">Reference proteome</keyword>
<dbReference type="OrthoDB" id="20788at2"/>
<name>A0A0H5DRX1_9BACT</name>
<dbReference type="EMBL" id="CWGJ01000025">
    <property type="protein sequence ID" value="CRX38983.1"/>
    <property type="molecule type" value="Genomic_DNA"/>
</dbReference>
<dbReference type="Proteomes" id="UP000220251">
    <property type="component" value="Unassembled WGS sequence"/>
</dbReference>
<sequence length="276" mass="31231">MKQKIYLAAAAFTLLALFLLSDRLGTFFESLQIYAEGGHRQVFEPKLSAEQIMNQKRAELLQNSAHTYHKASLMLAPYILMETKFVDDNNRSREGWLLWSEVDGEIVFDTDSWQTTHGYRDALQSGADEGDYLLMHALVKRKGSAARELLRRDLKMEKDPFDKRVKSASKKNLVALFGDTVGLHVHNPKIASMPPSRVSHPFVMREVELSALIPRTFSEASIQKAAKASFGKNFTIRSSKEVFLPLWKIEVKKPDGSLSISYWNAVNGSKASLFDF</sequence>
<gene>
    <name evidence="1" type="ORF">ELAC_1656</name>
</gene>
<organism evidence="1 2">
    <name type="scientific">Estrella lausannensis</name>
    <dbReference type="NCBI Taxonomy" id="483423"/>
    <lineage>
        <taxon>Bacteria</taxon>
        <taxon>Pseudomonadati</taxon>
        <taxon>Chlamydiota</taxon>
        <taxon>Chlamydiia</taxon>
        <taxon>Parachlamydiales</taxon>
        <taxon>Candidatus Criblamydiaceae</taxon>
        <taxon>Estrella</taxon>
    </lineage>
</organism>
<evidence type="ECO:0000313" key="2">
    <source>
        <dbReference type="Proteomes" id="UP000220251"/>
    </source>
</evidence>
<accession>A0A0H5DRX1</accession>